<dbReference type="Pfam" id="PF03184">
    <property type="entry name" value="DDE_1"/>
    <property type="match status" value="1"/>
</dbReference>
<sequence>RFKSRNKLVLRCETSSRVLPAGARAIANLFLHKVADLIQKHGIKAENVLNMDQVPRYFETDGYSTIIKKRSKNVMLRKGGSSQKRFTATFLVSMTGKIYCAHLLFSKLKDKPTVDSRTVVDVNSTGMWSDDTITSWASEILKRRPQTALLREPTLLLLDAYGPHIKLVENRVLEKHNIYTIMVPKYMTTIPQPLDKAIDDPQMQTKAGNVKEPTALIVSKWVADWADTHVDASMIKEAFQVCSILPSSQLFDITALHTPLRDLLSDGYDETEWHRKYANLLAPEASLNESVLVAPTYFFPQEYDIHNNIPASLWQCLHRLDGGQLSMVDYQRAFVIAMGDIEELEDVTDAGMLEDLIKNEEPDAGLLLFTAARKAHLKIVVINRKDVSENVYSTICNRLAARSQSSKLKAGIIFASSPRRNHRCEVASKAAHPILIKPH</sequence>
<evidence type="ECO:0000259" key="1">
    <source>
        <dbReference type="Pfam" id="PF03184"/>
    </source>
</evidence>
<reference evidence="2 3" key="1">
    <citation type="submission" date="2018-08" db="EMBL/GenBank/DDBJ databases">
        <title>Aphanomyces genome sequencing and annotation.</title>
        <authorList>
            <person name="Minardi D."/>
            <person name="Oidtmann B."/>
            <person name="Van Der Giezen M."/>
            <person name="Studholme D.J."/>
        </authorList>
    </citation>
    <scope>NUCLEOTIDE SEQUENCE [LARGE SCALE GENOMIC DNA]</scope>
    <source>
        <strain evidence="2 3">NJM0002</strain>
    </source>
</reference>
<dbReference type="InterPro" id="IPR004875">
    <property type="entry name" value="DDE_SF_endonuclease_dom"/>
</dbReference>
<dbReference type="AlphaFoldDB" id="A0A3R6V2A1"/>
<dbReference type="EMBL" id="QUSY01003880">
    <property type="protein sequence ID" value="RHY15816.1"/>
    <property type="molecule type" value="Genomic_DNA"/>
</dbReference>
<protein>
    <recommendedName>
        <fullName evidence="1">DDE-1 domain-containing protein</fullName>
    </recommendedName>
</protein>
<keyword evidence="3" id="KW-1185">Reference proteome</keyword>
<organism evidence="2 3">
    <name type="scientific">Aphanomyces invadans</name>
    <dbReference type="NCBI Taxonomy" id="157072"/>
    <lineage>
        <taxon>Eukaryota</taxon>
        <taxon>Sar</taxon>
        <taxon>Stramenopiles</taxon>
        <taxon>Oomycota</taxon>
        <taxon>Saprolegniomycetes</taxon>
        <taxon>Saprolegniales</taxon>
        <taxon>Verrucalvaceae</taxon>
        <taxon>Aphanomyces</taxon>
    </lineage>
</organism>
<evidence type="ECO:0000313" key="3">
    <source>
        <dbReference type="Proteomes" id="UP000285060"/>
    </source>
</evidence>
<proteinExistence type="predicted"/>
<dbReference type="GO" id="GO:0003676">
    <property type="term" value="F:nucleic acid binding"/>
    <property type="evidence" value="ECO:0007669"/>
    <property type="project" value="InterPro"/>
</dbReference>
<gene>
    <name evidence="2" type="ORF">DYB32_010712</name>
</gene>
<accession>A0A3R6V2A1</accession>
<feature type="domain" description="DDE-1" evidence="1">
    <location>
        <begin position="121"/>
        <end position="198"/>
    </location>
</feature>
<name>A0A3R6V2A1_9STRA</name>
<evidence type="ECO:0000313" key="2">
    <source>
        <dbReference type="EMBL" id="RHY15816.1"/>
    </source>
</evidence>
<dbReference type="Proteomes" id="UP000285060">
    <property type="component" value="Unassembled WGS sequence"/>
</dbReference>
<feature type="non-terminal residue" evidence="2">
    <location>
        <position position="1"/>
    </location>
</feature>
<comment type="caution">
    <text evidence="2">The sequence shown here is derived from an EMBL/GenBank/DDBJ whole genome shotgun (WGS) entry which is preliminary data.</text>
</comment>